<dbReference type="Proteomes" id="UP001597480">
    <property type="component" value="Unassembled WGS sequence"/>
</dbReference>
<organism evidence="1 2">
    <name type="scientific">Flavobacterium suzhouense</name>
    <dbReference type="NCBI Taxonomy" id="1529638"/>
    <lineage>
        <taxon>Bacteria</taxon>
        <taxon>Pseudomonadati</taxon>
        <taxon>Bacteroidota</taxon>
        <taxon>Flavobacteriia</taxon>
        <taxon>Flavobacteriales</taxon>
        <taxon>Flavobacteriaceae</taxon>
        <taxon>Flavobacterium</taxon>
    </lineage>
</organism>
<comment type="caution">
    <text evidence="1">The sequence shown here is derived from an EMBL/GenBank/DDBJ whole genome shotgun (WGS) entry which is preliminary data.</text>
</comment>
<keyword evidence="2" id="KW-1185">Reference proteome</keyword>
<dbReference type="EMBL" id="JBHUMD010000026">
    <property type="protein sequence ID" value="MFD2602581.1"/>
    <property type="molecule type" value="Genomic_DNA"/>
</dbReference>
<sequence>MNKSDKKIILKKLIEEFFRETEPIVLIRLRDKIYGEICHLPMSSNDKYNLEEEMYLWNYKSDQYIQNIKSNSLRTNVAADFEAMLQKVDISLLGN</sequence>
<reference evidence="2" key="1">
    <citation type="journal article" date="2019" name="Int. J. Syst. Evol. Microbiol.">
        <title>The Global Catalogue of Microorganisms (GCM) 10K type strain sequencing project: providing services to taxonomists for standard genome sequencing and annotation.</title>
        <authorList>
            <consortium name="The Broad Institute Genomics Platform"/>
            <consortium name="The Broad Institute Genome Sequencing Center for Infectious Disease"/>
            <person name="Wu L."/>
            <person name="Ma J."/>
        </authorList>
    </citation>
    <scope>NUCLEOTIDE SEQUENCE [LARGE SCALE GENOMIC DNA]</scope>
    <source>
        <strain evidence="2">KCTC 42107</strain>
    </source>
</reference>
<name>A0ABW5NU16_9FLAO</name>
<proteinExistence type="predicted"/>
<dbReference type="RefSeq" id="WP_379821006.1">
    <property type="nucleotide sequence ID" value="NZ_JBHUMD010000026.1"/>
</dbReference>
<evidence type="ECO:0000313" key="1">
    <source>
        <dbReference type="EMBL" id="MFD2602581.1"/>
    </source>
</evidence>
<accession>A0ABW5NU16</accession>
<evidence type="ECO:0000313" key="2">
    <source>
        <dbReference type="Proteomes" id="UP001597480"/>
    </source>
</evidence>
<gene>
    <name evidence="1" type="ORF">ACFSR3_10980</name>
</gene>
<protein>
    <submittedName>
        <fullName evidence="1">Uncharacterized protein</fullName>
    </submittedName>
</protein>